<dbReference type="AlphaFoldDB" id="H5XMF3"/>
<organism evidence="3 4">
    <name type="scientific">Saccharomonospora cyanea NA-134</name>
    <dbReference type="NCBI Taxonomy" id="882082"/>
    <lineage>
        <taxon>Bacteria</taxon>
        <taxon>Bacillati</taxon>
        <taxon>Actinomycetota</taxon>
        <taxon>Actinomycetes</taxon>
        <taxon>Pseudonocardiales</taxon>
        <taxon>Pseudonocardiaceae</taxon>
        <taxon>Saccharomonospora</taxon>
    </lineage>
</organism>
<keyword evidence="4" id="KW-1185">Reference proteome</keyword>
<feature type="transmembrane region" description="Helical" evidence="2">
    <location>
        <begin position="195"/>
        <end position="212"/>
    </location>
</feature>
<feature type="transmembrane region" description="Helical" evidence="2">
    <location>
        <begin position="144"/>
        <end position="166"/>
    </location>
</feature>
<evidence type="ECO:0000313" key="4">
    <source>
        <dbReference type="Proteomes" id="UP000002791"/>
    </source>
</evidence>
<protein>
    <recommendedName>
        <fullName evidence="5">Glycosyltransferase RgtA/B/C/D-like domain-containing protein</fullName>
    </recommendedName>
</protein>
<feature type="transmembrane region" description="Helical" evidence="2">
    <location>
        <begin position="319"/>
        <end position="339"/>
    </location>
</feature>
<feature type="transmembrane region" description="Helical" evidence="2">
    <location>
        <begin position="120"/>
        <end position="137"/>
    </location>
</feature>
<gene>
    <name evidence="3" type="ORF">SaccyDRAFT_0989</name>
</gene>
<accession>H5XMF3</accession>
<sequence length="581" mass="62124">MSLVAEQAPPRREVPGPRPGRPRGQMWRWPDVLSVVGGTAAIGWHATLYGNWLIDDAAITFAYARNVSEGHGPVLQPGAEPVEGFSNPTWLVLLVLGRMAGLFDRGTIAGVPDYVLFPKGLALVCCAGVLVLCHLVFRRVSHRAWAATAVAGAFLASVPSFVIWCFSGLENSLYALLVAGLASVLVRAALDGRLLTGKVTVVAGVLAALAGLTRPDGMIYVAAYPIVAVLLVRGRWAVLGRRVATSVLVFAVPVGACVVWRLLVFGQWLPNTSVAKKQDLPTLVDVVASGELVAYAGAPAVLAVVAALGALWPRRPWWWPALAVLLTVAGLAVTAYSVLERDWMAQHRFATPLWVVAALIGTLVGAELLRRCQAPRSRVAVSTVLAVVLGGSLASHVENALEFRDNVDVPACYVADRLGRGFNAYADTLGIEEGSVLLPDLGGSAMTSRLRLVDMAGLAEPRIAAHIHDRDMAGLRDYVFEDVKPTFIHSRGPWSAGNGVPSDPRLARDYHALYLYAGDDPPNGDWVRKDAVTDPAALERAREYARTELAGVDRASGGWDTRHCGETLHVGQTTVGRLVLE</sequence>
<evidence type="ECO:0000256" key="1">
    <source>
        <dbReference type="SAM" id="MobiDB-lite"/>
    </source>
</evidence>
<dbReference type="EMBL" id="CM001440">
    <property type="protein sequence ID" value="EHR59902.1"/>
    <property type="molecule type" value="Genomic_DNA"/>
</dbReference>
<dbReference type="RefSeq" id="WP_005454127.1">
    <property type="nucleotide sequence ID" value="NZ_CM001440.1"/>
</dbReference>
<feature type="transmembrane region" description="Helical" evidence="2">
    <location>
        <begin position="218"/>
        <end position="236"/>
    </location>
</feature>
<keyword evidence="2" id="KW-0812">Transmembrane</keyword>
<keyword evidence="2" id="KW-1133">Transmembrane helix</keyword>
<dbReference type="HOGENOM" id="CLU_469194_0_0_11"/>
<evidence type="ECO:0008006" key="5">
    <source>
        <dbReference type="Google" id="ProtNLM"/>
    </source>
</evidence>
<feature type="transmembrane region" description="Helical" evidence="2">
    <location>
        <begin position="292"/>
        <end position="312"/>
    </location>
</feature>
<feature type="transmembrane region" description="Helical" evidence="2">
    <location>
        <begin position="351"/>
        <end position="369"/>
    </location>
</feature>
<feature type="transmembrane region" description="Helical" evidence="2">
    <location>
        <begin position="172"/>
        <end position="190"/>
    </location>
</feature>
<feature type="transmembrane region" description="Helical" evidence="2">
    <location>
        <begin position="243"/>
        <end position="263"/>
    </location>
</feature>
<name>H5XMF3_9PSEU</name>
<dbReference type="Proteomes" id="UP000002791">
    <property type="component" value="Chromosome"/>
</dbReference>
<dbReference type="STRING" id="882082.SaccyDRAFT_0989"/>
<proteinExistence type="predicted"/>
<keyword evidence="2" id="KW-0472">Membrane</keyword>
<dbReference type="eggNOG" id="COG1807">
    <property type="taxonomic scope" value="Bacteria"/>
</dbReference>
<evidence type="ECO:0000313" key="3">
    <source>
        <dbReference type="EMBL" id="EHR59902.1"/>
    </source>
</evidence>
<evidence type="ECO:0000256" key="2">
    <source>
        <dbReference type="SAM" id="Phobius"/>
    </source>
</evidence>
<reference evidence="3 4" key="1">
    <citation type="submission" date="2011-11" db="EMBL/GenBank/DDBJ databases">
        <title>The Noncontiguous Finished sequence of Saccharomonospora cyanea NA-134.</title>
        <authorList>
            <consortium name="US DOE Joint Genome Institute"/>
            <person name="Lucas S."/>
            <person name="Han J."/>
            <person name="Lapidus A."/>
            <person name="Cheng J.-F."/>
            <person name="Goodwin L."/>
            <person name="Pitluck S."/>
            <person name="Peters L."/>
            <person name="Ovchinnikova G."/>
            <person name="Lu M."/>
            <person name="Detter J.C."/>
            <person name="Han C."/>
            <person name="Tapia R."/>
            <person name="Land M."/>
            <person name="Hauser L."/>
            <person name="Kyrpides N."/>
            <person name="Ivanova N."/>
            <person name="Pagani I."/>
            <person name="Brambilla E.-M."/>
            <person name="Klenk H.-P."/>
            <person name="Woyke T."/>
        </authorList>
    </citation>
    <scope>NUCLEOTIDE SEQUENCE [LARGE SCALE GENOMIC DNA]</scope>
    <source>
        <strain evidence="3 4">NA-134</strain>
    </source>
</reference>
<feature type="region of interest" description="Disordered" evidence="1">
    <location>
        <begin position="1"/>
        <end position="25"/>
    </location>
</feature>